<name>A0A1V4ISE0_9CLOT</name>
<feature type="transmembrane region" description="Helical" evidence="1">
    <location>
        <begin position="30"/>
        <end position="50"/>
    </location>
</feature>
<feature type="transmembrane region" description="Helical" evidence="1">
    <location>
        <begin position="212"/>
        <end position="230"/>
    </location>
</feature>
<dbReference type="Pfam" id="PF00487">
    <property type="entry name" value="FA_desaturase"/>
    <property type="match status" value="1"/>
</dbReference>
<dbReference type="OrthoDB" id="9792534at2"/>
<proteinExistence type="predicted"/>
<dbReference type="PANTHER" id="PTHR19353">
    <property type="entry name" value="FATTY ACID DESATURASE 2"/>
    <property type="match status" value="1"/>
</dbReference>
<feature type="transmembrane region" description="Helical" evidence="1">
    <location>
        <begin position="88"/>
        <end position="109"/>
    </location>
</feature>
<feature type="transmembrane region" description="Helical" evidence="1">
    <location>
        <begin position="155"/>
        <end position="176"/>
    </location>
</feature>
<organism evidence="3 4">
    <name type="scientific">Clostridium chromiireducens</name>
    <dbReference type="NCBI Taxonomy" id="225345"/>
    <lineage>
        <taxon>Bacteria</taxon>
        <taxon>Bacillati</taxon>
        <taxon>Bacillota</taxon>
        <taxon>Clostridia</taxon>
        <taxon>Eubacteriales</taxon>
        <taxon>Clostridiaceae</taxon>
        <taxon>Clostridium</taxon>
    </lineage>
</organism>
<evidence type="ECO:0000313" key="3">
    <source>
        <dbReference type="EMBL" id="OPJ62823.1"/>
    </source>
</evidence>
<sequence length="352" mass="41319">MRELHNIGWYANKISPKLPKSAFKPVPSRLFGGLAYTLIIVCGILAINLLEFNYLIKFLISLVLGFSFASIGFLGHEILHGTVVKTHWLKNLLGGIAFMPLSIGPQLWIKWHNMSHHANTQHELNDPDAWMSFEQFNNRTFIKYIYKLPLLFRSLFSFTALTISFTLHGTRMFFIYSKELKKEKNLRLWIQFILPWIIWIGLFFLLETEKWIFSYLIPFFIGNFIVMCYISTNHRLNPLVPINDPLANSLSVTVPKWLDILHFNFSYHTEHHLFPGINPKYYALVKGEILKLWPDKYHQMPLGSALKLLWNTPRIYYNNKELIDPKNRRVYNSLENGLSADNISYHIYKHIS</sequence>
<keyword evidence="4" id="KW-1185">Reference proteome</keyword>
<dbReference type="EMBL" id="MZGT01000021">
    <property type="protein sequence ID" value="OPJ62823.1"/>
    <property type="molecule type" value="Genomic_DNA"/>
</dbReference>
<feature type="transmembrane region" description="Helical" evidence="1">
    <location>
        <begin position="56"/>
        <end position="76"/>
    </location>
</feature>
<evidence type="ECO:0000313" key="4">
    <source>
        <dbReference type="Proteomes" id="UP000191056"/>
    </source>
</evidence>
<dbReference type="GO" id="GO:0102985">
    <property type="term" value="F:acyl-CoA (9+3)-desaturase activity"/>
    <property type="evidence" value="ECO:0007669"/>
    <property type="project" value="UniProtKB-EC"/>
</dbReference>
<dbReference type="PANTHER" id="PTHR19353:SF19">
    <property type="entry name" value="DELTA(5) FATTY ACID DESATURASE C-RELATED"/>
    <property type="match status" value="1"/>
</dbReference>
<dbReference type="RefSeq" id="WP_079439444.1">
    <property type="nucleotide sequence ID" value="NZ_MZGT01000021.1"/>
</dbReference>
<dbReference type="GO" id="GO:0016020">
    <property type="term" value="C:membrane"/>
    <property type="evidence" value="ECO:0007669"/>
    <property type="project" value="TreeGrafter"/>
</dbReference>
<feature type="transmembrane region" description="Helical" evidence="1">
    <location>
        <begin position="188"/>
        <end position="206"/>
    </location>
</feature>
<dbReference type="AlphaFoldDB" id="A0A1V4ISE0"/>
<dbReference type="GO" id="GO:0008610">
    <property type="term" value="P:lipid biosynthetic process"/>
    <property type="evidence" value="ECO:0007669"/>
    <property type="project" value="UniProtKB-ARBA"/>
</dbReference>
<keyword evidence="1" id="KW-1133">Transmembrane helix</keyword>
<protein>
    <submittedName>
        <fullName evidence="3">Delta(12)-fatty-acid desaturase</fullName>
        <ecNumber evidence="3">1.14.19.6</ecNumber>
    </submittedName>
</protein>
<evidence type="ECO:0000259" key="2">
    <source>
        <dbReference type="Pfam" id="PF00487"/>
    </source>
</evidence>
<dbReference type="Proteomes" id="UP000191056">
    <property type="component" value="Unassembled WGS sequence"/>
</dbReference>
<gene>
    <name evidence="3" type="primary">desA</name>
    <name evidence="3" type="ORF">CLCHR_18830</name>
</gene>
<dbReference type="InterPro" id="IPR012171">
    <property type="entry name" value="Fatty_acid_desaturase"/>
</dbReference>
<feature type="domain" description="Fatty acid desaturase" evidence="2">
    <location>
        <begin position="59"/>
        <end position="299"/>
    </location>
</feature>
<keyword evidence="3" id="KW-0560">Oxidoreductase</keyword>
<accession>A0A1V4ISE0</accession>
<dbReference type="InterPro" id="IPR005804">
    <property type="entry name" value="FA_desaturase_dom"/>
</dbReference>
<keyword evidence="1" id="KW-0472">Membrane</keyword>
<keyword evidence="1" id="KW-0812">Transmembrane</keyword>
<dbReference type="STRING" id="225345.CLCHR_18830"/>
<dbReference type="EC" id="1.14.19.6" evidence="3"/>
<comment type="caution">
    <text evidence="3">The sequence shown here is derived from an EMBL/GenBank/DDBJ whole genome shotgun (WGS) entry which is preliminary data.</text>
</comment>
<evidence type="ECO:0000256" key="1">
    <source>
        <dbReference type="SAM" id="Phobius"/>
    </source>
</evidence>
<reference evidence="3 4" key="1">
    <citation type="submission" date="2017-03" db="EMBL/GenBank/DDBJ databases">
        <title>Genome sequence of Clostridium chromiireducens DSM 23318.</title>
        <authorList>
            <person name="Poehlein A."/>
            <person name="Daniel R."/>
        </authorList>
    </citation>
    <scope>NUCLEOTIDE SEQUENCE [LARGE SCALE GENOMIC DNA]</scope>
    <source>
        <strain evidence="3 4">DSM 23318</strain>
    </source>
</reference>